<dbReference type="EMBL" id="CP002105">
    <property type="protein sequence ID" value="ADL13722.1"/>
    <property type="molecule type" value="Genomic_DNA"/>
</dbReference>
<feature type="transmembrane region" description="Helical" evidence="1">
    <location>
        <begin position="226"/>
        <end position="244"/>
    </location>
</feature>
<name>D9QU01_ACEAZ</name>
<dbReference type="InterPro" id="IPR010787">
    <property type="entry name" value="DUF1385"/>
</dbReference>
<organism evidence="2 3">
    <name type="scientific">Acetohalobium arabaticum (strain ATCC 49924 / DSM 5501 / Z-7288)</name>
    <dbReference type="NCBI Taxonomy" id="574087"/>
    <lineage>
        <taxon>Bacteria</taxon>
        <taxon>Bacillati</taxon>
        <taxon>Bacillota</taxon>
        <taxon>Clostridia</taxon>
        <taxon>Halanaerobiales</taxon>
        <taxon>Halobacteroidaceae</taxon>
        <taxon>Acetohalobium</taxon>
    </lineage>
</organism>
<gene>
    <name evidence="2" type="ordered locus">Acear_2236</name>
</gene>
<protein>
    <recommendedName>
        <fullName evidence="4">DUF1385 domain-containing protein</fullName>
    </recommendedName>
</protein>
<feature type="transmembrane region" description="Helical" evidence="1">
    <location>
        <begin position="202"/>
        <end position="219"/>
    </location>
</feature>
<dbReference type="Pfam" id="PF07136">
    <property type="entry name" value="DUF1385"/>
    <property type="match status" value="1"/>
</dbReference>
<keyword evidence="3" id="KW-1185">Reference proteome</keyword>
<dbReference type="OrthoDB" id="9784805at2"/>
<keyword evidence="1" id="KW-0472">Membrane</keyword>
<reference evidence="2 3" key="1">
    <citation type="journal article" date="2010" name="Stand. Genomic Sci.">
        <title>Complete genome sequence of Acetohalobium arabaticum type strain (Z-7288).</title>
        <authorList>
            <person name="Sikorski J."/>
            <person name="Lapidus A."/>
            <person name="Chertkov O."/>
            <person name="Lucas S."/>
            <person name="Copeland A."/>
            <person name="Glavina Del Rio T."/>
            <person name="Nolan M."/>
            <person name="Tice H."/>
            <person name="Cheng J.F."/>
            <person name="Han C."/>
            <person name="Brambilla E."/>
            <person name="Pitluck S."/>
            <person name="Liolios K."/>
            <person name="Ivanova N."/>
            <person name="Mavromatis K."/>
            <person name="Mikhailova N."/>
            <person name="Pati A."/>
            <person name="Bruce D."/>
            <person name="Detter C."/>
            <person name="Tapia R."/>
            <person name="Goodwin L."/>
            <person name="Chen A."/>
            <person name="Palaniappan K."/>
            <person name="Land M."/>
            <person name="Hauser L."/>
            <person name="Chang Y.J."/>
            <person name="Jeffries C.D."/>
            <person name="Rohde M."/>
            <person name="Goker M."/>
            <person name="Spring S."/>
            <person name="Woyke T."/>
            <person name="Bristow J."/>
            <person name="Eisen J.A."/>
            <person name="Markowitz V."/>
            <person name="Hugenholtz P."/>
            <person name="Kyrpides N.C."/>
            <person name="Klenk H.P."/>
        </authorList>
    </citation>
    <scope>NUCLEOTIDE SEQUENCE [LARGE SCALE GENOMIC DNA]</scope>
    <source>
        <strain evidence="3">ATCC 49924 / DSM 5501 / Z-7288</strain>
    </source>
</reference>
<sequence length="296" mass="33074">MTDKQQCNHQYGGQAVIEGVMMRGSDNLAIAVRKNEDDIVLHTEEVDSVSDRYSILERPFIRGVVSLFESLIMGMKALTFSANQVAEEEEEEELSTWELILTIGTALGLAILLFVVLPATAIKFIQQYVGSDLVLNFIEGVIKVTVFLLYIIGISRLNDINRVFQYHGAEHKVIYNYEADLPLSIDNARQYSTLHPRCGTNFLLIVMITSVLLFSFFGRPSLLNRILIHIALLPVVAGLSYEIIKLAGKEDANPIIKLIATPGLWLQKLTTREPDDKQLEVAIKALKGVLELEESS</sequence>
<dbReference type="PANTHER" id="PTHR42867">
    <property type="entry name" value="MEMBRANE PROTEIN-RELATED"/>
    <property type="match status" value="1"/>
</dbReference>
<dbReference type="PANTHER" id="PTHR42867:SF1">
    <property type="entry name" value="MEMBRANE PROTEIN-RELATED"/>
    <property type="match status" value="1"/>
</dbReference>
<feature type="transmembrane region" description="Helical" evidence="1">
    <location>
        <begin position="133"/>
        <end position="152"/>
    </location>
</feature>
<dbReference type="eggNOG" id="COG3872">
    <property type="taxonomic scope" value="Bacteria"/>
</dbReference>
<accession>D9QU01</accession>
<evidence type="ECO:0000313" key="2">
    <source>
        <dbReference type="EMBL" id="ADL13722.1"/>
    </source>
</evidence>
<evidence type="ECO:0008006" key="4">
    <source>
        <dbReference type="Google" id="ProtNLM"/>
    </source>
</evidence>
<dbReference type="STRING" id="574087.Acear_2236"/>
<dbReference type="AlphaFoldDB" id="D9QU01"/>
<dbReference type="RefSeq" id="WP_013279163.1">
    <property type="nucleotide sequence ID" value="NC_014378.1"/>
</dbReference>
<evidence type="ECO:0000256" key="1">
    <source>
        <dbReference type="SAM" id="Phobius"/>
    </source>
</evidence>
<feature type="transmembrane region" description="Helical" evidence="1">
    <location>
        <begin position="99"/>
        <end position="121"/>
    </location>
</feature>
<dbReference type="KEGG" id="aar:Acear_2236"/>
<dbReference type="Proteomes" id="UP000001661">
    <property type="component" value="Chromosome"/>
</dbReference>
<keyword evidence="1" id="KW-0812">Transmembrane</keyword>
<keyword evidence="1" id="KW-1133">Transmembrane helix</keyword>
<evidence type="ECO:0000313" key="3">
    <source>
        <dbReference type="Proteomes" id="UP000001661"/>
    </source>
</evidence>
<dbReference type="HOGENOM" id="CLU_038140_0_0_9"/>
<proteinExistence type="predicted"/>